<feature type="transmembrane region" description="Helical" evidence="6">
    <location>
        <begin position="82"/>
        <end position="105"/>
    </location>
</feature>
<keyword evidence="8" id="KW-1185">Reference proteome</keyword>
<evidence type="ECO:0000256" key="2">
    <source>
        <dbReference type="ARBA" id="ARBA00022475"/>
    </source>
</evidence>
<feature type="transmembrane region" description="Helical" evidence="6">
    <location>
        <begin position="117"/>
        <end position="139"/>
    </location>
</feature>
<evidence type="ECO:0000256" key="4">
    <source>
        <dbReference type="ARBA" id="ARBA00022989"/>
    </source>
</evidence>
<feature type="transmembrane region" description="Helical" evidence="6">
    <location>
        <begin position="43"/>
        <end position="70"/>
    </location>
</feature>
<evidence type="ECO:0000256" key="5">
    <source>
        <dbReference type="ARBA" id="ARBA00023136"/>
    </source>
</evidence>
<proteinExistence type="predicted"/>
<keyword evidence="3 6" id="KW-0812">Transmembrane</keyword>
<feature type="transmembrane region" description="Helical" evidence="6">
    <location>
        <begin position="12"/>
        <end position="31"/>
    </location>
</feature>
<comment type="subcellular location">
    <subcellularLocation>
        <location evidence="1">Cell membrane</location>
        <topology evidence="1">Multi-pass membrane protein</topology>
    </subcellularLocation>
</comment>
<dbReference type="GeneID" id="9346776"/>
<feature type="transmembrane region" description="Helical" evidence="6">
    <location>
        <begin position="390"/>
        <end position="408"/>
    </location>
</feature>
<feature type="transmembrane region" description="Helical" evidence="6">
    <location>
        <begin position="332"/>
        <end position="353"/>
    </location>
</feature>
<feature type="transmembrane region" description="Helical" evidence="6">
    <location>
        <begin position="151"/>
        <end position="171"/>
    </location>
</feature>
<dbReference type="RefSeq" id="WP_013194592.1">
    <property type="nucleotide sequence ID" value="NC_014253.1"/>
</dbReference>
<evidence type="ECO:0000256" key="3">
    <source>
        <dbReference type="ARBA" id="ARBA00022692"/>
    </source>
</evidence>
<evidence type="ECO:0000256" key="1">
    <source>
        <dbReference type="ARBA" id="ARBA00004651"/>
    </source>
</evidence>
<gene>
    <name evidence="7" type="ordered locus">Metev_1143</name>
</gene>
<dbReference type="GO" id="GO:0005886">
    <property type="term" value="C:plasma membrane"/>
    <property type="evidence" value="ECO:0007669"/>
    <property type="project" value="UniProtKB-SubCell"/>
</dbReference>
<protein>
    <submittedName>
        <fullName evidence="7">Multi antimicrobial extrusion protein MatE</fullName>
    </submittedName>
</protein>
<dbReference type="STRING" id="644295.Metev_1143"/>
<dbReference type="InterPro" id="IPR050833">
    <property type="entry name" value="Poly_Biosynth_Transport"/>
</dbReference>
<keyword evidence="2" id="KW-1003">Cell membrane</keyword>
<dbReference type="Pfam" id="PF01943">
    <property type="entry name" value="Polysacc_synt"/>
    <property type="match status" value="1"/>
</dbReference>
<dbReference type="PANTHER" id="PTHR30250">
    <property type="entry name" value="PST FAMILY PREDICTED COLANIC ACID TRANSPORTER"/>
    <property type="match status" value="1"/>
</dbReference>
<dbReference type="EMBL" id="CP002069">
    <property type="protein sequence ID" value="ADI74025.1"/>
    <property type="molecule type" value="Genomic_DNA"/>
</dbReference>
<feature type="transmembrane region" description="Helical" evidence="6">
    <location>
        <begin position="365"/>
        <end position="384"/>
    </location>
</feature>
<dbReference type="KEGG" id="mev:Metev_1143"/>
<evidence type="ECO:0000256" key="6">
    <source>
        <dbReference type="SAM" id="Phobius"/>
    </source>
</evidence>
<reference evidence="7 8" key="1">
    <citation type="submission" date="2010-06" db="EMBL/GenBank/DDBJ databases">
        <title>Complete sequence chromosome of Methanohalobium evestigatum Z-7303.</title>
        <authorList>
            <consortium name="US DOE Joint Genome Institute"/>
            <person name="Lucas S."/>
            <person name="Copeland A."/>
            <person name="Lapidus A."/>
            <person name="Cheng J.-F."/>
            <person name="Bruce D."/>
            <person name="Goodwin L."/>
            <person name="Pitluck S."/>
            <person name="Saunders E."/>
            <person name="Detter J.C."/>
            <person name="Han C."/>
            <person name="Tapia R."/>
            <person name="Land M."/>
            <person name="Hauser L."/>
            <person name="Kyrpides N."/>
            <person name="Mikhailova N."/>
            <person name="Sieprawska-Lupa M."/>
            <person name="Whitman W.B."/>
            <person name="Anderson I."/>
            <person name="Woyke T."/>
        </authorList>
    </citation>
    <scope>NUCLEOTIDE SEQUENCE [LARGE SCALE GENOMIC DNA]</scope>
    <source>
        <strain evidence="8">ATCC BAA-1072 / DSM 3721 / NBRC 107634 / OCM 161 / Z-7303</strain>
    </source>
</reference>
<accession>D7E977</accession>
<feature type="transmembrane region" description="Helical" evidence="6">
    <location>
        <begin position="297"/>
        <end position="320"/>
    </location>
</feature>
<feature type="transmembrane region" description="Helical" evidence="6">
    <location>
        <begin position="177"/>
        <end position="202"/>
    </location>
</feature>
<sequence>MSEYKLFAQRIGLVGITNLVGSLSGLILLPILTKNMPVESYGIWVQIIVTVGIVPNIVMLGLPAAMVRYLPSVKKAEDFQDIFYSFLSIVILTGFSASLMVYLLAGSIASVLFDGNTLAVQILSAIIFLESLNGILFNYFRATQQIKKHSVLLVTKTVLFIVLVSFFVLMGEGLTGALAGLLTKDIVLLLATTVIIGAEIGIKRPRFTNIKEYLSFGLPNVPGSMSQWVVNSSDRYVISGFLGTSAVGLYSPGYTLGNIVRMFLAPLNFMLPMILSKYYDENNLDEVKKILSYSLKYFLAVGIPAVFGLSFLSEQILLILSTPEIASKGYQITPFVALSALVFGVFIIFEKVIYLEKKTKTIGKIWMFAAVLNFGLNILIIPYIGIIGAAGTTLLSFIVGLCLIAYYSSKYLKFDVNFRFISKSLFASILMSLIVISWDPVNLFDALVMIGICAVFYFAVLILLKGFAKEEIEFFKNLIRP</sequence>
<name>D7E977_METEZ</name>
<feature type="transmembrane region" description="Helical" evidence="6">
    <location>
        <begin position="444"/>
        <end position="464"/>
    </location>
</feature>
<organism evidence="7 8">
    <name type="scientific">Methanohalobium evestigatum (strain ATCC BAA-1072 / DSM 3721 / NBRC 107634 / OCM 161 / Z-7303)</name>
    <dbReference type="NCBI Taxonomy" id="644295"/>
    <lineage>
        <taxon>Archaea</taxon>
        <taxon>Methanobacteriati</taxon>
        <taxon>Methanobacteriota</taxon>
        <taxon>Stenosarchaea group</taxon>
        <taxon>Methanomicrobia</taxon>
        <taxon>Methanosarcinales</taxon>
        <taxon>Methanosarcinaceae</taxon>
        <taxon>Methanohalobium</taxon>
    </lineage>
</organism>
<keyword evidence="4 6" id="KW-1133">Transmembrane helix</keyword>
<dbReference type="PANTHER" id="PTHR30250:SF11">
    <property type="entry name" value="O-ANTIGEN TRANSPORTER-RELATED"/>
    <property type="match status" value="1"/>
</dbReference>
<feature type="transmembrane region" description="Helical" evidence="6">
    <location>
        <begin position="420"/>
        <end position="438"/>
    </location>
</feature>
<dbReference type="Proteomes" id="UP000000391">
    <property type="component" value="Chromosome"/>
</dbReference>
<dbReference type="AlphaFoldDB" id="D7E977"/>
<dbReference type="OrthoDB" id="112053at2157"/>
<dbReference type="InterPro" id="IPR002797">
    <property type="entry name" value="Polysacc_synth"/>
</dbReference>
<keyword evidence="5 6" id="KW-0472">Membrane</keyword>
<evidence type="ECO:0000313" key="7">
    <source>
        <dbReference type="EMBL" id="ADI74025.1"/>
    </source>
</evidence>
<dbReference type="HOGENOM" id="CLU_022017_7_3_2"/>
<evidence type="ECO:0000313" key="8">
    <source>
        <dbReference type="Proteomes" id="UP000000391"/>
    </source>
</evidence>